<evidence type="ECO:0000256" key="9">
    <source>
        <dbReference type="ARBA" id="ARBA00023118"/>
    </source>
</evidence>
<dbReference type="PROSITE" id="PS51194">
    <property type="entry name" value="HELICASE_CTER"/>
    <property type="match status" value="1"/>
</dbReference>
<dbReference type="InterPro" id="IPR027417">
    <property type="entry name" value="P-loop_NTPase"/>
</dbReference>
<dbReference type="InterPro" id="IPR054712">
    <property type="entry name" value="Cas3-like_dom"/>
</dbReference>
<dbReference type="GO" id="GO:0004519">
    <property type="term" value="F:endonuclease activity"/>
    <property type="evidence" value="ECO:0007669"/>
    <property type="project" value="UniProtKB-KW"/>
</dbReference>
<dbReference type="PROSITE" id="PS51192">
    <property type="entry name" value="HELICASE_ATP_BIND_1"/>
    <property type="match status" value="1"/>
</dbReference>
<dbReference type="RefSeq" id="WP_342707283.1">
    <property type="nucleotide sequence ID" value="NZ_FOGL01000031.1"/>
</dbReference>
<dbReference type="Pfam" id="PF00270">
    <property type="entry name" value="DEAD"/>
    <property type="match status" value="1"/>
</dbReference>
<dbReference type="InterPro" id="IPR006483">
    <property type="entry name" value="CRISPR-assoc_Cas3_HD"/>
</dbReference>
<comment type="similarity">
    <text evidence="2">In the central section; belongs to the CRISPR-associated helicase Cas3 family.</text>
</comment>
<keyword evidence="3" id="KW-0540">Nuclease</keyword>
<dbReference type="InterPro" id="IPR052511">
    <property type="entry name" value="ATP-dep_Helicase"/>
</dbReference>
<dbReference type="STRING" id="531814.SAMN04487944_13111"/>
<evidence type="ECO:0000259" key="12">
    <source>
        <dbReference type="PROSITE" id="PS51643"/>
    </source>
</evidence>
<dbReference type="InterPro" id="IPR014001">
    <property type="entry name" value="Helicase_ATP-bd"/>
</dbReference>
<evidence type="ECO:0000256" key="7">
    <source>
        <dbReference type="ARBA" id="ARBA00022806"/>
    </source>
</evidence>
<keyword evidence="7 13" id="KW-0347">Helicase</keyword>
<dbReference type="PROSITE" id="PS51643">
    <property type="entry name" value="HD_CAS3"/>
    <property type="match status" value="1"/>
</dbReference>
<feature type="domain" description="Helicase ATP-binding" evidence="10">
    <location>
        <begin position="261"/>
        <end position="451"/>
    </location>
</feature>
<dbReference type="Pfam" id="PF18019">
    <property type="entry name" value="Cas3_HD"/>
    <property type="match status" value="1"/>
</dbReference>
<dbReference type="SUPFAM" id="SSF52540">
    <property type="entry name" value="P-loop containing nucleoside triphosphate hydrolases"/>
    <property type="match status" value="1"/>
</dbReference>
<keyword evidence="4" id="KW-0479">Metal-binding</keyword>
<dbReference type="Pfam" id="PF22590">
    <property type="entry name" value="Cas3-like_C_2"/>
    <property type="match status" value="1"/>
</dbReference>
<dbReference type="Gene3D" id="1.10.3210.30">
    <property type="match status" value="1"/>
</dbReference>
<evidence type="ECO:0000256" key="4">
    <source>
        <dbReference type="ARBA" id="ARBA00022723"/>
    </source>
</evidence>
<dbReference type="NCBIfam" id="TIGR01596">
    <property type="entry name" value="cas3_HD"/>
    <property type="match status" value="1"/>
</dbReference>
<keyword evidence="5" id="KW-0547">Nucleotide-binding</keyword>
<dbReference type="CDD" id="cd09641">
    <property type="entry name" value="Cas3''_I"/>
    <property type="match status" value="1"/>
</dbReference>
<keyword evidence="14" id="KW-1185">Reference proteome</keyword>
<evidence type="ECO:0000256" key="2">
    <source>
        <dbReference type="ARBA" id="ARBA00009046"/>
    </source>
</evidence>
<reference evidence="13 14" key="1">
    <citation type="submission" date="2016-10" db="EMBL/GenBank/DDBJ databases">
        <authorList>
            <person name="de Groot N.N."/>
        </authorList>
    </citation>
    <scope>NUCLEOTIDE SEQUENCE [LARGE SCALE GENOMIC DNA]</scope>
    <source>
        <strain evidence="13 14">CGMCC 1.7727</strain>
    </source>
</reference>
<name>A0A1H9W0G1_9BACI</name>
<proteinExistence type="inferred from homology"/>
<keyword evidence="6" id="KW-0378">Hydrolase</keyword>
<organism evidence="13 14">
    <name type="scientific">Gracilibacillus ureilyticus</name>
    <dbReference type="NCBI Taxonomy" id="531814"/>
    <lineage>
        <taxon>Bacteria</taxon>
        <taxon>Bacillati</taxon>
        <taxon>Bacillota</taxon>
        <taxon>Bacilli</taxon>
        <taxon>Bacillales</taxon>
        <taxon>Bacillaceae</taxon>
        <taxon>Gracilibacillus</taxon>
    </lineage>
</organism>
<dbReference type="PANTHER" id="PTHR47962:SF5">
    <property type="entry name" value="ATP-DEPENDENT HELICASE LHR-RELATED"/>
    <property type="match status" value="1"/>
</dbReference>
<dbReference type="SUPFAM" id="SSF109604">
    <property type="entry name" value="HD-domain/PDEase-like"/>
    <property type="match status" value="1"/>
</dbReference>
<dbReference type="NCBIfam" id="TIGR01587">
    <property type="entry name" value="cas3_core"/>
    <property type="match status" value="1"/>
</dbReference>
<keyword evidence="8" id="KW-0067">ATP-binding</keyword>
<dbReference type="GO" id="GO:0051607">
    <property type="term" value="P:defense response to virus"/>
    <property type="evidence" value="ECO:0007669"/>
    <property type="project" value="UniProtKB-KW"/>
</dbReference>
<evidence type="ECO:0000256" key="1">
    <source>
        <dbReference type="ARBA" id="ARBA00006847"/>
    </source>
</evidence>
<dbReference type="GO" id="GO:0003677">
    <property type="term" value="F:DNA binding"/>
    <property type="evidence" value="ECO:0007669"/>
    <property type="project" value="TreeGrafter"/>
</dbReference>
<evidence type="ECO:0000256" key="5">
    <source>
        <dbReference type="ARBA" id="ARBA00022741"/>
    </source>
</evidence>
<dbReference type="InterPro" id="IPR001650">
    <property type="entry name" value="Helicase_C-like"/>
</dbReference>
<dbReference type="InterPro" id="IPR006474">
    <property type="entry name" value="Helicase_Cas3_CRISPR-ass_core"/>
</dbReference>
<dbReference type="Gene3D" id="3.40.50.300">
    <property type="entry name" value="P-loop containing nucleotide triphosphate hydrolases"/>
    <property type="match status" value="2"/>
</dbReference>
<dbReference type="GO" id="GO:0005524">
    <property type="term" value="F:ATP binding"/>
    <property type="evidence" value="ECO:0007669"/>
    <property type="project" value="UniProtKB-KW"/>
</dbReference>
<dbReference type="GO" id="GO:0004386">
    <property type="term" value="F:helicase activity"/>
    <property type="evidence" value="ECO:0007669"/>
    <property type="project" value="UniProtKB-KW"/>
</dbReference>
<feature type="domain" description="HD Cas3-type" evidence="12">
    <location>
        <begin position="10"/>
        <end position="205"/>
    </location>
</feature>
<evidence type="ECO:0000313" key="14">
    <source>
        <dbReference type="Proteomes" id="UP000199687"/>
    </source>
</evidence>
<dbReference type="SMART" id="SM00490">
    <property type="entry name" value="HELICc"/>
    <property type="match status" value="1"/>
</dbReference>
<accession>A0A1H9W0G1</accession>
<dbReference type="InterPro" id="IPR038257">
    <property type="entry name" value="CRISPR-assoc_Cas3_HD_sf"/>
</dbReference>
<dbReference type="SMART" id="SM00487">
    <property type="entry name" value="DEXDc"/>
    <property type="match status" value="1"/>
</dbReference>
<dbReference type="PANTHER" id="PTHR47962">
    <property type="entry name" value="ATP-DEPENDENT HELICASE LHR-RELATED-RELATED"/>
    <property type="match status" value="1"/>
</dbReference>
<evidence type="ECO:0000259" key="11">
    <source>
        <dbReference type="PROSITE" id="PS51194"/>
    </source>
</evidence>
<evidence type="ECO:0000256" key="8">
    <source>
        <dbReference type="ARBA" id="ARBA00022840"/>
    </source>
</evidence>
<dbReference type="EMBL" id="FOGL01000031">
    <property type="protein sequence ID" value="SES27259.1"/>
    <property type="molecule type" value="Genomic_DNA"/>
</dbReference>
<dbReference type="GO" id="GO:0046872">
    <property type="term" value="F:metal ion binding"/>
    <property type="evidence" value="ECO:0007669"/>
    <property type="project" value="UniProtKB-KW"/>
</dbReference>
<keyword evidence="9" id="KW-0051">Antiviral defense</keyword>
<comment type="similarity">
    <text evidence="1">In the N-terminal section; belongs to the CRISPR-associated nuclease Cas3-HD family.</text>
</comment>
<dbReference type="CDD" id="cd17930">
    <property type="entry name" value="DEXHc_cas3"/>
    <property type="match status" value="1"/>
</dbReference>
<dbReference type="GO" id="GO:0016887">
    <property type="term" value="F:ATP hydrolysis activity"/>
    <property type="evidence" value="ECO:0007669"/>
    <property type="project" value="TreeGrafter"/>
</dbReference>
<sequence length="676" mass="77918">MEGIAHIRKKDGKIQHVETHLLEVKEFAERKGKKLNVSYLAGLAGMLHDLGKYSTAFTQYIQQTIANPDNPPRRGSVDHATAGGKLLFEKYHQPNKSNTIYDLYVAEIIGNVIISHHSYLHDYLTPELNSSFLKRITKEDLPEYEFSKKTFYQTVFSEEAFDEYVEKASKELETFLTKHKTESNEQKIMFLTKFLFSILLDADRTNSRLFEEDKEWKEIDVQPIFHTYYQRLTAHLQELEQNGKQTKINQLRKEMSAQCDEFASKPSGMYTLSIPTGGGKTLASLRYALRHVTEFRKERIIYILPYTTIIEQNAEELRNVLADDTHILEHHSNVIDYYSDDEEHDGFVNQKEKLKLAKENWDTPIVMTTMVQFLNTFYSKSSDIRRLHNLTNSVIIFDEVHKVPIHCITLFNQALNFLQGDGDSSIVLCTATQPALDYVEHKLGLADDHEMIANIEEVNQAFQRVNIVDDATNKEMTNIELADKIEEIMDTKVNCLIILNTKSVVKKLYQLLKEQLSDCVIYHLSTSMCAVHRKNILKEIKEKLNNKERVVCVSTQLIEAGVDISFQSVIRSLAGADSIAQAAGRCNRHGEVDKEDVYIIDLKDEKLDRLEEIKIGKEKAKNILLDMKKDPTIHGGSLLSQGAMTRYFHLYYKNFDKKLDYRIQKLRLTNGRSLNI</sequence>
<keyword evidence="13" id="KW-0255">Endonuclease</keyword>
<gene>
    <name evidence="13" type="ORF">SAMN04487944_13111</name>
</gene>
<evidence type="ECO:0000259" key="10">
    <source>
        <dbReference type="PROSITE" id="PS51192"/>
    </source>
</evidence>
<evidence type="ECO:0000256" key="3">
    <source>
        <dbReference type="ARBA" id="ARBA00022722"/>
    </source>
</evidence>
<dbReference type="AlphaFoldDB" id="A0A1H9W0G1"/>
<protein>
    <submittedName>
        <fullName evidence="13">CRISPR-associated endonuclease/helicase Cas3</fullName>
    </submittedName>
</protein>
<evidence type="ECO:0000313" key="13">
    <source>
        <dbReference type="EMBL" id="SES27259.1"/>
    </source>
</evidence>
<dbReference type="InterPro" id="IPR011545">
    <property type="entry name" value="DEAD/DEAH_box_helicase_dom"/>
</dbReference>
<evidence type="ECO:0000256" key="6">
    <source>
        <dbReference type="ARBA" id="ARBA00022801"/>
    </source>
</evidence>
<feature type="domain" description="Helicase C-terminal" evidence="11">
    <location>
        <begin position="484"/>
        <end position="631"/>
    </location>
</feature>
<dbReference type="Proteomes" id="UP000199687">
    <property type="component" value="Unassembled WGS sequence"/>
</dbReference>